<feature type="non-terminal residue" evidence="1">
    <location>
        <position position="51"/>
    </location>
</feature>
<evidence type="ECO:0000313" key="1">
    <source>
        <dbReference type="EMBL" id="MBA1307526.1"/>
    </source>
</evidence>
<accession>A0AA40V903</accession>
<reference evidence="1" key="1">
    <citation type="submission" date="2020-02" db="EMBL/GenBank/DDBJ databases">
        <title>Synteny-based analysis reveals conserved mechanism for high triclosan tolerance in Pseudomonas, as well as instances of horizontal transfer.</title>
        <authorList>
            <person name="Mcfarland A.G."/>
            <person name="Bertucci H.K."/>
            <person name="Litmann E."/>
            <person name="Shen J."/>
            <person name="Huttenhower C."/>
            <person name="Hartmann E.M."/>
        </authorList>
    </citation>
    <scope>NUCLEOTIDE SEQUENCE</scope>
    <source>
        <strain evidence="1">109A1</strain>
    </source>
</reference>
<name>A0AA40V903_STUST</name>
<sequence length="51" mass="5945">MAEEKALNDQMLARRQKLATIVDDLHLDPFGKRFERTAKAQELHDLYDNST</sequence>
<evidence type="ECO:0000313" key="2">
    <source>
        <dbReference type="Proteomes" id="UP001138621"/>
    </source>
</evidence>
<comment type="caution">
    <text evidence="1">The sequence shown here is derived from an EMBL/GenBank/DDBJ whole genome shotgun (WGS) entry which is preliminary data.</text>
</comment>
<proteinExistence type="predicted"/>
<dbReference type="AlphaFoldDB" id="A0AA40V903"/>
<organism evidence="1 2">
    <name type="scientific">Stutzerimonas stutzeri</name>
    <name type="common">Pseudomonas stutzeri</name>
    <dbReference type="NCBI Taxonomy" id="316"/>
    <lineage>
        <taxon>Bacteria</taxon>
        <taxon>Pseudomonadati</taxon>
        <taxon>Pseudomonadota</taxon>
        <taxon>Gammaproteobacteria</taxon>
        <taxon>Pseudomonadales</taxon>
        <taxon>Pseudomonadaceae</taxon>
        <taxon>Stutzerimonas</taxon>
    </lineage>
</organism>
<dbReference type="EMBL" id="JAAMRD010000103">
    <property type="protein sequence ID" value="MBA1307526.1"/>
    <property type="molecule type" value="Genomic_DNA"/>
</dbReference>
<dbReference type="GO" id="GO:0016874">
    <property type="term" value="F:ligase activity"/>
    <property type="evidence" value="ECO:0007669"/>
    <property type="project" value="UniProtKB-KW"/>
</dbReference>
<keyword evidence="1" id="KW-0436">Ligase</keyword>
<dbReference type="Proteomes" id="UP001138621">
    <property type="component" value="Unassembled WGS sequence"/>
</dbReference>
<protein>
    <submittedName>
        <fullName evidence="1">Lysine--tRNA ligase</fullName>
    </submittedName>
</protein>
<gene>
    <name evidence="1" type="ORF">G7024_24540</name>
</gene>